<dbReference type="Gene3D" id="3.40.630.30">
    <property type="match status" value="1"/>
</dbReference>
<organism evidence="3 4">
    <name type="scientific">Cohaesibacter celericrescens</name>
    <dbReference type="NCBI Taxonomy" id="2067669"/>
    <lineage>
        <taxon>Bacteria</taxon>
        <taxon>Pseudomonadati</taxon>
        <taxon>Pseudomonadota</taxon>
        <taxon>Alphaproteobacteria</taxon>
        <taxon>Hyphomicrobiales</taxon>
        <taxon>Cohaesibacteraceae</taxon>
    </lineage>
</organism>
<feature type="region of interest" description="Disordered" evidence="1">
    <location>
        <begin position="148"/>
        <end position="169"/>
    </location>
</feature>
<dbReference type="SUPFAM" id="SSF55729">
    <property type="entry name" value="Acyl-CoA N-acyltransferases (Nat)"/>
    <property type="match status" value="1"/>
</dbReference>
<dbReference type="RefSeq" id="WP_101534284.1">
    <property type="nucleotide sequence ID" value="NZ_PKUQ01000022.1"/>
</dbReference>
<dbReference type="PANTHER" id="PTHR43792:SF1">
    <property type="entry name" value="N-ACETYLTRANSFERASE DOMAIN-CONTAINING PROTEIN"/>
    <property type="match status" value="1"/>
</dbReference>
<evidence type="ECO:0000313" key="4">
    <source>
        <dbReference type="Proteomes" id="UP000234881"/>
    </source>
</evidence>
<dbReference type="PANTHER" id="PTHR43792">
    <property type="entry name" value="GNAT FAMILY, PUTATIVE (AFU_ORTHOLOGUE AFUA_3G00765)-RELATED-RELATED"/>
    <property type="match status" value="1"/>
</dbReference>
<dbReference type="InterPro" id="IPR051531">
    <property type="entry name" value="N-acetyltransferase"/>
</dbReference>
<name>A0A2N5XR70_9HYPH</name>
<evidence type="ECO:0000259" key="2">
    <source>
        <dbReference type="PROSITE" id="PS51186"/>
    </source>
</evidence>
<feature type="domain" description="N-acetyltransferase" evidence="2">
    <location>
        <begin position="12"/>
        <end position="167"/>
    </location>
</feature>
<dbReference type="OrthoDB" id="6293260at2"/>
<sequence length="169" mass="19031">MPDIPSIKTERLLLRPMNMADWPRYAALMQSTRSVYMGGPHSPKDAWGLFCSDVAQWALMGHGALMLENQRSGQCIGQVGINHGPLFPEHELGWFVYPEAEGRGYAFEAACAFRAWAYETLGIESLVSYMDAENHRSRRLAERMGAVLDSTAPRPDPDDLVFRHPHAER</sequence>
<dbReference type="InterPro" id="IPR016181">
    <property type="entry name" value="Acyl_CoA_acyltransferase"/>
</dbReference>
<comment type="caution">
    <text evidence="3">The sequence shown here is derived from an EMBL/GenBank/DDBJ whole genome shotgun (WGS) entry which is preliminary data.</text>
</comment>
<keyword evidence="4" id="KW-1185">Reference proteome</keyword>
<proteinExistence type="predicted"/>
<dbReference type="InterPro" id="IPR000182">
    <property type="entry name" value="GNAT_dom"/>
</dbReference>
<dbReference type="Pfam" id="PF13302">
    <property type="entry name" value="Acetyltransf_3"/>
    <property type="match status" value="1"/>
</dbReference>
<reference evidence="3 4" key="1">
    <citation type="submission" date="2018-01" db="EMBL/GenBank/DDBJ databases">
        <title>The draft genome sequence of Cohaesibacter sp. H1304.</title>
        <authorList>
            <person name="Wang N.-N."/>
            <person name="Du Z.-J."/>
        </authorList>
    </citation>
    <scope>NUCLEOTIDE SEQUENCE [LARGE SCALE GENOMIC DNA]</scope>
    <source>
        <strain evidence="3 4">H1304</strain>
    </source>
</reference>
<dbReference type="PROSITE" id="PS51186">
    <property type="entry name" value="GNAT"/>
    <property type="match status" value="1"/>
</dbReference>
<protein>
    <submittedName>
        <fullName evidence="3">GNAT family N-acetyltransferase</fullName>
    </submittedName>
</protein>
<dbReference type="EMBL" id="PKUQ01000022">
    <property type="protein sequence ID" value="PLW76994.1"/>
    <property type="molecule type" value="Genomic_DNA"/>
</dbReference>
<evidence type="ECO:0000256" key="1">
    <source>
        <dbReference type="SAM" id="MobiDB-lite"/>
    </source>
</evidence>
<evidence type="ECO:0000313" key="3">
    <source>
        <dbReference type="EMBL" id="PLW76994.1"/>
    </source>
</evidence>
<dbReference type="AlphaFoldDB" id="A0A2N5XR70"/>
<dbReference type="Proteomes" id="UP000234881">
    <property type="component" value="Unassembled WGS sequence"/>
</dbReference>
<gene>
    <name evidence="3" type="ORF">C0081_13195</name>
</gene>
<feature type="compositionally biased region" description="Basic and acidic residues" evidence="1">
    <location>
        <begin position="155"/>
        <end position="169"/>
    </location>
</feature>
<keyword evidence="3" id="KW-0808">Transferase</keyword>
<accession>A0A2N5XR70</accession>
<dbReference type="GO" id="GO:0016747">
    <property type="term" value="F:acyltransferase activity, transferring groups other than amino-acyl groups"/>
    <property type="evidence" value="ECO:0007669"/>
    <property type="project" value="InterPro"/>
</dbReference>